<protein>
    <submittedName>
        <fullName evidence="3">FAD-binding oxidoreductase</fullName>
    </submittedName>
</protein>
<dbReference type="InterPro" id="IPR006076">
    <property type="entry name" value="FAD-dep_OxRdtase"/>
</dbReference>
<dbReference type="PANTHER" id="PTHR13847:SF281">
    <property type="entry name" value="FAD DEPENDENT OXIDOREDUCTASE DOMAIN-CONTAINING PROTEIN"/>
    <property type="match status" value="1"/>
</dbReference>
<organism evidence="3 4">
    <name type="scientific">Hymenobacter volaticus</name>
    <dbReference type="NCBI Taxonomy" id="2932254"/>
    <lineage>
        <taxon>Bacteria</taxon>
        <taxon>Pseudomonadati</taxon>
        <taxon>Bacteroidota</taxon>
        <taxon>Cytophagia</taxon>
        <taxon>Cytophagales</taxon>
        <taxon>Hymenobacteraceae</taxon>
        <taxon>Hymenobacter</taxon>
    </lineage>
</organism>
<keyword evidence="4" id="KW-1185">Reference proteome</keyword>
<evidence type="ECO:0000256" key="1">
    <source>
        <dbReference type="SAM" id="Phobius"/>
    </source>
</evidence>
<feature type="transmembrane region" description="Helical" evidence="1">
    <location>
        <begin position="12"/>
        <end position="33"/>
    </location>
</feature>
<gene>
    <name evidence="3" type="ORF">MUN86_21765</name>
</gene>
<dbReference type="RefSeq" id="WP_245120075.1">
    <property type="nucleotide sequence ID" value="NZ_CP095061.1"/>
</dbReference>
<sequence>MAALLSYWEHQTFMQGYDVVIVGAGLVGLTAALHTRRLRPKARVLVLERDVLPNGASTKNAGFACFGSISELLEQEARSGTAALLRVVQARWEGLAELRRLLSDEVVQYQPVGGYELFRPSEADLAARCRAAIPRYNELLAPIIGQASVFRDATNQLSKFGFQGVDVMLENVAEGALNTGQMMDALLRQAWQAGITVLHGCSVQALEPGSDLVRLQTPLGTLETTQVLLATNAFSRHFFPELDLQPGRGQVLVTEPIAGLKLPGTFHYDKGYYYFRQVDNRILLGGGRHLDFAAEATTEPGLTSLVQQHLEQLLHEVILPGRSVRIDYRWSGVMAFGAELEPLVGTLASGVFGALRCNGMGVALGAGVGKRVAELMAAT</sequence>
<keyword evidence="1" id="KW-1133">Transmembrane helix</keyword>
<dbReference type="EMBL" id="CP095061">
    <property type="protein sequence ID" value="UOQ66097.1"/>
    <property type="molecule type" value="Genomic_DNA"/>
</dbReference>
<dbReference type="Proteomes" id="UP000830401">
    <property type="component" value="Chromosome"/>
</dbReference>
<evidence type="ECO:0000259" key="2">
    <source>
        <dbReference type="Pfam" id="PF01266"/>
    </source>
</evidence>
<keyword evidence="1" id="KW-0812">Transmembrane</keyword>
<keyword evidence="1" id="KW-0472">Membrane</keyword>
<proteinExistence type="predicted"/>
<name>A0ABY4G5P3_9BACT</name>
<reference evidence="3" key="1">
    <citation type="submission" date="2022-04" db="EMBL/GenBank/DDBJ databases">
        <title>Hymenobacter sp. isolated from the air.</title>
        <authorList>
            <person name="Won M."/>
            <person name="Lee C.-M."/>
            <person name="Woen H.-Y."/>
            <person name="Kwon S.-W."/>
        </authorList>
    </citation>
    <scope>NUCLEOTIDE SEQUENCE</scope>
    <source>
        <strain evidence="3">5420S-77</strain>
    </source>
</reference>
<evidence type="ECO:0000313" key="3">
    <source>
        <dbReference type="EMBL" id="UOQ66097.1"/>
    </source>
</evidence>
<accession>A0ABY4G5P3</accession>
<dbReference type="Gene3D" id="3.30.9.10">
    <property type="entry name" value="D-Amino Acid Oxidase, subunit A, domain 2"/>
    <property type="match status" value="1"/>
</dbReference>
<evidence type="ECO:0000313" key="4">
    <source>
        <dbReference type="Proteomes" id="UP000830401"/>
    </source>
</evidence>
<dbReference type="SUPFAM" id="SSF51905">
    <property type="entry name" value="FAD/NAD(P)-binding domain"/>
    <property type="match status" value="1"/>
</dbReference>
<dbReference type="InterPro" id="IPR036188">
    <property type="entry name" value="FAD/NAD-bd_sf"/>
</dbReference>
<feature type="domain" description="FAD dependent oxidoreductase" evidence="2">
    <location>
        <begin position="18"/>
        <end position="375"/>
    </location>
</feature>
<dbReference type="PANTHER" id="PTHR13847">
    <property type="entry name" value="SARCOSINE DEHYDROGENASE-RELATED"/>
    <property type="match status" value="1"/>
</dbReference>
<dbReference type="Gene3D" id="3.50.50.60">
    <property type="entry name" value="FAD/NAD(P)-binding domain"/>
    <property type="match status" value="1"/>
</dbReference>
<dbReference type="Pfam" id="PF01266">
    <property type="entry name" value="DAO"/>
    <property type="match status" value="1"/>
</dbReference>